<dbReference type="GO" id="GO:0003725">
    <property type="term" value="F:double-stranded RNA binding"/>
    <property type="evidence" value="ECO:0007669"/>
    <property type="project" value="InterPro"/>
</dbReference>
<dbReference type="Proteomes" id="UP000249375">
    <property type="component" value="Chromosome"/>
</dbReference>
<gene>
    <name evidence="2" type="ORF">C7Y71_003505</name>
</gene>
<dbReference type="InterPro" id="IPR006070">
    <property type="entry name" value="Sua5-like_dom"/>
</dbReference>
<feature type="domain" description="YrdC-like" evidence="1">
    <location>
        <begin position="10"/>
        <end position="197"/>
    </location>
</feature>
<dbReference type="SUPFAM" id="SSF55821">
    <property type="entry name" value="YrdC/RibB"/>
    <property type="match status" value="1"/>
</dbReference>
<dbReference type="EMBL" id="CP033459">
    <property type="protein sequence ID" value="QFQ12161.1"/>
    <property type="molecule type" value="Genomic_DNA"/>
</dbReference>
<evidence type="ECO:0000313" key="3">
    <source>
        <dbReference type="Proteomes" id="UP000249375"/>
    </source>
</evidence>
<organism evidence="2 3">
    <name type="scientific">Pseudoprevotella muciniphila</name>
    <dbReference type="NCBI Taxonomy" id="2133944"/>
    <lineage>
        <taxon>Bacteria</taxon>
        <taxon>Pseudomonadati</taxon>
        <taxon>Bacteroidota</taxon>
        <taxon>Bacteroidia</taxon>
        <taxon>Bacteroidales</taxon>
        <taxon>Prevotellaceae</taxon>
        <taxon>Pseudoprevotella</taxon>
    </lineage>
</organism>
<dbReference type="PANTHER" id="PTHR42828">
    <property type="entry name" value="DHBP SYNTHASE RIBB-LIKE ALPHA/BETA DOMAIN-CONTAINING PROTEIN"/>
    <property type="match status" value="1"/>
</dbReference>
<name>A0A5P8E5C2_9BACT</name>
<reference evidence="2 3" key="1">
    <citation type="submission" date="2018-11" db="EMBL/GenBank/DDBJ databases">
        <authorList>
            <person name="Na S.W."/>
            <person name="Baik M."/>
        </authorList>
    </citation>
    <scope>NUCLEOTIDE SEQUENCE [LARGE SCALE GENOMIC DNA]</scope>
    <source>
        <strain evidence="2 3">E39</strain>
    </source>
</reference>
<dbReference type="NCBIfam" id="TIGR00057">
    <property type="entry name" value="L-threonylcarbamoyladenylate synthase"/>
    <property type="match status" value="1"/>
</dbReference>
<dbReference type="Pfam" id="PF01300">
    <property type="entry name" value="Sua5_yciO_yrdC"/>
    <property type="match status" value="1"/>
</dbReference>
<keyword evidence="3" id="KW-1185">Reference proteome</keyword>
<proteinExistence type="predicted"/>
<dbReference type="RefSeq" id="WP_111898545.1">
    <property type="nucleotide sequence ID" value="NZ_CP033459.1"/>
</dbReference>
<evidence type="ECO:0000259" key="1">
    <source>
        <dbReference type="PROSITE" id="PS51163"/>
    </source>
</evidence>
<evidence type="ECO:0000313" key="2">
    <source>
        <dbReference type="EMBL" id="QFQ12161.1"/>
    </source>
</evidence>
<dbReference type="Gene3D" id="3.90.870.10">
    <property type="entry name" value="DHBP synthase"/>
    <property type="match status" value="1"/>
</dbReference>
<dbReference type="InterPro" id="IPR052532">
    <property type="entry name" value="SUA5_domain"/>
</dbReference>
<dbReference type="PROSITE" id="PS51163">
    <property type="entry name" value="YRDC"/>
    <property type="match status" value="1"/>
</dbReference>
<accession>A0A5P8E5C2</accession>
<dbReference type="AlphaFoldDB" id="A0A5P8E5C2"/>
<dbReference type="OrthoDB" id="9814580at2"/>
<protein>
    <submittedName>
        <fullName evidence="2">Threonylcarbamoyl-AMP synthase</fullName>
    </submittedName>
</protein>
<sequence>MKLYPKNNDPQQLQRIADLLNDGGVIIYPTGTTYALGCHALKERAVERICRIKGVEPEKQLLSIVCYDISSISEFAKIETPVFKLMKRHLPGPFTFILPGTRALPKVFSKRGEVGIRMPDSAIVSEILAHLEAPLLTASLPAEDEDDAQDLLNPELVEERFGNQIDLMVETGQGKPGQTTIVSCTTGEPEVVRQGDGWLDI</sequence>
<dbReference type="KEGG" id="alq:C7Y71_003505"/>
<dbReference type="InterPro" id="IPR017945">
    <property type="entry name" value="DHBP_synth_RibB-like_a/b_dom"/>
</dbReference>
<dbReference type="PANTHER" id="PTHR42828:SF3">
    <property type="entry name" value="THREONYLCARBAMOYL-AMP SYNTHASE"/>
    <property type="match status" value="1"/>
</dbReference>